<organism evidence="2 3">
    <name type="scientific">Streptohalobacillus salinus</name>
    <dbReference type="NCBI Taxonomy" id="621096"/>
    <lineage>
        <taxon>Bacteria</taxon>
        <taxon>Bacillati</taxon>
        <taxon>Bacillota</taxon>
        <taxon>Bacilli</taxon>
        <taxon>Bacillales</taxon>
        <taxon>Bacillaceae</taxon>
        <taxon>Streptohalobacillus</taxon>
    </lineage>
</organism>
<dbReference type="Gene3D" id="3.40.50.1820">
    <property type="entry name" value="alpha/beta hydrolase"/>
    <property type="match status" value="1"/>
</dbReference>
<reference evidence="2 3" key="1">
    <citation type="submission" date="2018-05" db="EMBL/GenBank/DDBJ databases">
        <title>Genomic Encyclopedia of Type Strains, Phase IV (KMG-IV): sequencing the most valuable type-strain genomes for metagenomic binning, comparative biology and taxonomic classification.</title>
        <authorList>
            <person name="Goeker M."/>
        </authorList>
    </citation>
    <scope>NUCLEOTIDE SEQUENCE [LARGE SCALE GENOMIC DNA]</scope>
    <source>
        <strain evidence="2 3">DSM 22440</strain>
    </source>
</reference>
<dbReference type="RefSeq" id="WP_110251934.1">
    <property type="nucleotide sequence ID" value="NZ_QJJR01000013.1"/>
</dbReference>
<feature type="domain" description="Serine aminopeptidase S33" evidence="1">
    <location>
        <begin position="24"/>
        <end position="285"/>
    </location>
</feature>
<name>A0A2V3W1Y2_9BACI</name>
<protein>
    <submittedName>
        <fullName evidence="2">Alpha-beta hydrolase superfamily lysophospholipase</fullName>
    </submittedName>
</protein>
<evidence type="ECO:0000313" key="2">
    <source>
        <dbReference type="EMBL" id="PXW88297.1"/>
    </source>
</evidence>
<evidence type="ECO:0000313" key="3">
    <source>
        <dbReference type="Proteomes" id="UP000247922"/>
    </source>
</evidence>
<dbReference type="GO" id="GO:0016787">
    <property type="term" value="F:hydrolase activity"/>
    <property type="evidence" value="ECO:0007669"/>
    <property type="project" value="UniProtKB-KW"/>
</dbReference>
<gene>
    <name evidence="2" type="ORF">DES38_11328</name>
</gene>
<dbReference type="AlphaFoldDB" id="A0A2V3W1Y2"/>
<dbReference type="OrthoDB" id="9806902at2"/>
<keyword evidence="2" id="KW-0378">Hydrolase</keyword>
<keyword evidence="3" id="KW-1185">Reference proteome</keyword>
<dbReference type="Proteomes" id="UP000247922">
    <property type="component" value="Unassembled WGS sequence"/>
</dbReference>
<dbReference type="InterPro" id="IPR029058">
    <property type="entry name" value="AB_hydrolase_fold"/>
</dbReference>
<evidence type="ECO:0000259" key="1">
    <source>
        <dbReference type="Pfam" id="PF12146"/>
    </source>
</evidence>
<dbReference type="Pfam" id="PF12146">
    <property type="entry name" value="Hydrolase_4"/>
    <property type="match status" value="1"/>
</dbReference>
<sequence>MFSTEWFTSTDGTPIYLYHYKANDPKAVLQFAHGMGEHAGRYHAFFTFLQTNGISVIANDHRGHGKTGEKMGVMGFFAKEAGFEMAVDDLSLIHHHIAMDYASVPQIMMGHSMGSFLVRRYIEKYPDDKTAVILSGTGYHQGIVGKIGSLIAKLETLLFNQTHKSRLMDKLSFGRFQNHFKTGSWLSRDQAQVALYRKDPLSGFISTSQFFYDLLTGIDTLHKPEALTKVNKDLAILFISGTDDPVGNFTKGVKKAIHAYEQIGVKQIDVTFYPGARHELIFETNRKEVIHDIQLWIERQINA</sequence>
<proteinExistence type="predicted"/>
<dbReference type="SUPFAM" id="SSF53474">
    <property type="entry name" value="alpha/beta-Hydrolases"/>
    <property type="match status" value="1"/>
</dbReference>
<dbReference type="InterPro" id="IPR051044">
    <property type="entry name" value="MAG_DAG_Lipase"/>
</dbReference>
<comment type="caution">
    <text evidence="2">The sequence shown here is derived from an EMBL/GenBank/DDBJ whole genome shotgun (WGS) entry which is preliminary data.</text>
</comment>
<dbReference type="InterPro" id="IPR022742">
    <property type="entry name" value="Hydrolase_4"/>
</dbReference>
<accession>A0A2V3W1Y2</accession>
<dbReference type="EMBL" id="QJJR01000013">
    <property type="protein sequence ID" value="PXW88297.1"/>
    <property type="molecule type" value="Genomic_DNA"/>
</dbReference>
<dbReference type="PANTHER" id="PTHR11614">
    <property type="entry name" value="PHOSPHOLIPASE-RELATED"/>
    <property type="match status" value="1"/>
</dbReference>